<evidence type="ECO:0000313" key="15">
    <source>
        <dbReference type="Proteomes" id="UP000274922"/>
    </source>
</evidence>
<keyword evidence="4" id="KW-0808">Transferase</keyword>
<keyword evidence="8" id="KW-1208">Phospholipid metabolism</keyword>
<comment type="similarity">
    <text evidence="2">Belongs to the cytidylyltransferase family.</text>
</comment>
<dbReference type="AlphaFoldDB" id="A0A4P9X307"/>
<keyword evidence="5" id="KW-0548">Nucleotidyltransferase</keyword>
<proteinExistence type="inferred from homology"/>
<dbReference type="CDD" id="cd02174">
    <property type="entry name" value="CCT"/>
    <property type="match status" value="1"/>
</dbReference>
<dbReference type="Proteomes" id="UP000274922">
    <property type="component" value="Unassembled WGS sequence"/>
</dbReference>
<dbReference type="OrthoDB" id="40021at2759"/>
<dbReference type="PANTHER" id="PTHR45780">
    <property type="entry name" value="ETHANOLAMINE-PHOSPHATE CYTIDYLYLTRANSFERASE"/>
    <property type="match status" value="1"/>
</dbReference>
<dbReference type="EMBL" id="ML014289">
    <property type="protein sequence ID" value="RKO99384.1"/>
    <property type="molecule type" value="Genomic_DNA"/>
</dbReference>
<evidence type="ECO:0000256" key="5">
    <source>
        <dbReference type="ARBA" id="ARBA00022695"/>
    </source>
</evidence>
<protein>
    <recommendedName>
        <fullName evidence="10">ethanolamine-phosphate cytidylyltransferase</fullName>
        <ecNumber evidence="10">2.7.7.14</ecNumber>
    </recommendedName>
    <alternativeName>
        <fullName evidence="11">CTP:phosphoethanolamine cytidylyltransferase</fullName>
    </alternativeName>
</protein>
<keyword evidence="3" id="KW-0444">Lipid biosynthesis</keyword>
<evidence type="ECO:0000256" key="6">
    <source>
        <dbReference type="ARBA" id="ARBA00023098"/>
    </source>
</evidence>
<evidence type="ECO:0000256" key="7">
    <source>
        <dbReference type="ARBA" id="ARBA00023209"/>
    </source>
</evidence>
<dbReference type="SUPFAM" id="SSF52374">
    <property type="entry name" value="Nucleotidylyl transferase"/>
    <property type="match status" value="2"/>
</dbReference>
<keyword evidence="15" id="KW-1185">Reference proteome</keyword>
<feature type="non-terminal residue" evidence="14">
    <location>
        <position position="1"/>
    </location>
</feature>
<comment type="pathway">
    <text evidence="9">Phospholipid metabolism; phosphatidylethanolamine biosynthesis; phosphatidylethanolamine from ethanolamine: step 2/3.</text>
</comment>
<dbReference type="STRING" id="1555241.A0A4P9X307"/>
<keyword evidence="7" id="KW-0594">Phospholipid biosynthesis</keyword>
<dbReference type="GO" id="GO:0005737">
    <property type="term" value="C:cytoplasm"/>
    <property type="evidence" value="ECO:0007669"/>
    <property type="project" value="TreeGrafter"/>
</dbReference>
<evidence type="ECO:0000313" key="14">
    <source>
        <dbReference type="EMBL" id="RKO99384.1"/>
    </source>
</evidence>
<dbReference type="InterPro" id="IPR014729">
    <property type="entry name" value="Rossmann-like_a/b/a_fold"/>
</dbReference>
<feature type="region of interest" description="Disordered" evidence="12">
    <location>
        <begin position="145"/>
        <end position="169"/>
    </location>
</feature>
<keyword evidence="6" id="KW-0443">Lipid metabolism</keyword>
<sequence length="345" mass="37791">TPRKQVRVWVDGCFDMMHYGHANVLCQARQFGDVLVVGVHNDKAIEHNKGPPVVSEAERYEAVRACRWADELVPDAPYTTLLETLERHDCDFCVHGDDITTTADGSDCYHAVKVAGRYRECRRTEGVSTMELIGRMLTMTKEHLRRRPSLQRHAAAGDGGNGGSASTAAGTTLAGVSEHAAEENAAGESGNVVVYVDGAFDLFHVGHSALLEAAHALGTHVLVGVHPDDVVNRVKGGNHPIMNLHERLLTVMACRWVDNVVVSPYGVTDAFLRHWNIAHVVQGASLLTSAGDPYAVAKQTPGMFHVLPSKHPEVTTTHILERIMQNRLKYEARNRRKAQKAAHEA</sequence>
<gene>
    <name evidence="14" type="ORF">CXG81DRAFT_5343</name>
</gene>
<dbReference type="Pfam" id="PF01467">
    <property type="entry name" value="CTP_transf_like"/>
    <property type="match status" value="2"/>
</dbReference>
<evidence type="ECO:0000256" key="12">
    <source>
        <dbReference type="SAM" id="MobiDB-lite"/>
    </source>
</evidence>
<evidence type="ECO:0000256" key="10">
    <source>
        <dbReference type="ARBA" id="ARBA00024221"/>
    </source>
</evidence>
<evidence type="ECO:0000256" key="2">
    <source>
        <dbReference type="ARBA" id="ARBA00010101"/>
    </source>
</evidence>
<dbReference type="InterPro" id="IPR044608">
    <property type="entry name" value="Ect1/PCYT2"/>
</dbReference>
<dbReference type="InterPro" id="IPR041723">
    <property type="entry name" value="CCT"/>
</dbReference>
<dbReference type="GO" id="GO:0006646">
    <property type="term" value="P:phosphatidylethanolamine biosynthetic process"/>
    <property type="evidence" value="ECO:0007669"/>
    <property type="project" value="UniProtKB-UniPathway"/>
</dbReference>
<evidence type="ECO:0000256" key="11">
    <source>
        <dbReference type="ARBA" id="ARBA00031473"/>
    </source>
</evidence>
<dbReference type="EC" id="2.7.7.14" evidence="10"/>
<dbReference type="GO" id="GO:0004306">
    <property type="term" value="F:ethanolamine-phosphate cytidylyltransferase activity"/>
    <property type="evidence" value="ECO:0007669"/>
    <property type="project" value="UniProtKB-EC"/>
</dbReference>
<dbReference type="Gene3D" id="3.40.50.620">
    <property type="entry name" value="HUPs"/>
    <property type="match status" value="2"/>
</dbReference>
<feature type="domain" description="Cytidyltransferase-like" evidence="13">
    <location>
        <begin position="10"/>
        <end position="133"/>
    </location>
</feature>
<comment type="pathway">
    <text evidence="1">Lipid metabolism.</text>
</comment>
<dbReference type="InterPro" id="IPR004821">
    <property type="entry name" value="Cyt_trans-like"/>
</dbReference>
<dbReference type="PANTHER" id="PTHR45780:SF2">
    <property type="entry name" value="ETHANOLAMINE-PHOSPHATE CYTIDYLYLTRANSFERASE"/>
    <property type="match status" value="1"/>
</dbReference>
<name>A0A4P9X307_9FUNG</name>
<reference evidence="15" key="1">
    <citation type="journal article" date="2018" name="Nat. Microbiol.">
        <title>Leveraging single-cell genomics to expand the fungal tree of life.</title>
        <authorList>
            <person name="Ahrendt S.R."/>
            <person name="Quandt C.A."/>
            <person name="Ciobanu D."/>
            <person name="Clum A."/>
            <person name="Salamov A."/>
            <person name="Andreopoulos B."/>
            <person name="Cheng J.F."/>
            <person name="Woyke T."/>
            <person name="Pelin A."/>
            <person name="Henrissat B."/>
            <person name="Reynolds N.K."/>
            <person name="Benny G.L."/>
            <person name="Smith M.E."/>
            <person name="James T.Y."/>
            <person name="Grigoriev I.V."/>
        </authorList>
    </citation>
    <scope>NUCLEOTIDE SEQUENCE [LARGE SCALE GENOMIC DNA]</scope>
    <source>
        <strain evidence="15">ATCC 52028</strain>
    </source>
</reference>
<evidence type="ECO:0000256" key="8">
    <source>
        <dbReference type="ARBA" id="ARBA00023264"/>
    </source>
</evidence>
<evidence type="ECO:0000256" key="1">
    <source>
        <dbReference type="ARBA" id="ARBA00005189"/>
    </source>
</evidence>
<accession>A0A4P9X307</accession>
<evidence type="ECO:0000256" key="3">
    <source>
        <dbReference type="ARBA" id="ARBA00022516"/>
    </source>
</evidence>
<dbReference type="UniPathway" id="UPA00558">
    <property type="reaction ID" value="UER00742"/>
</dbReference>
<dbReference type="NCBIfam" id="TIGR00125">
    <property type="entry name" value="cyt_tran_rel"/>
    <property type="match status" value="2"/>
</dbReference>
<evidence type="ECO:0000256" key="9">
    <source>
        <dbReference type="ARBA" id="ARBA00024191"/>
    </source>
</evidence>
<feature type="non-terminal residue" evidence="14">
    <location>
        <position position="345"/>
    </location>
</feature>
<feature type="domain" description="Cytidyltransferase-like" evidence="13">
    <location>
        <begin position="195"/>
        <end position="290"/>
    </location>
</feature>
<evidence type="ECO:0000256" key="4">
    <source>
        <dbReference type="ARBA" id="ARBA00022679"/>
    </source>
</evidence>
<evidence type="ECO:0000259" key="13">
    <source>
        <dbReference type="Pfam" id="PF01467"/>
    </source>
</evidence>
<organism evidence="14 15">
    <name type="scientific">Caulochytrium protostelioides</name>
    <dbReference type="NCBI Taxonomy" id="1555241"/>
    <lineage>
        <taxon>Eukaryota</taxon>
        <taxon>Fungi</taxon>
        <taxon>Fungi incertae sedis</taxon>
        <taxon>Chytridiomycota</taxon>
        <taxon>Chytridiomycota incertae sedis</taxon>
        <taxon>Chytridiomycetes</taxon>
        <taxon>Caulochytriales</taxon>
        <taxon>Caulochytriaceae</taxon>
        <taxon>Caulochytrium</taxon>
    </lineage>
</organism>